<dbReference type="PANTHER" id="PTHR42924">
    <property type="entry name" value="EXONUCLEASE"/>
    <property type="match status" value="1"/>
</dbReference>
<keyword evidence="3" id="KW-1185">Reference proteome</keyword>
<proteinExistence type="predicted"/>
<dbReference type="InterPro" id="IPR016195">
    <property type="entry name" value="Pol/histidinol_Pase-like"/>
</dbReference>
<dbReference type="Proteomes" id="UP000190625">
    <property type="component" value="Unassembled WGS sequence"/>
</dbReference>
<organism evidence="2 3">
    <name type="scientific">Selenihalanaerobacter shriftii</name>
    <dbReference type="NCBI Taxonomy" id="142842"/>
    <lineage>
        <taxon>Bacteria</taxon>
        <taxon>Bacillati</taxon>
        <taxon>Bacillota</taxon>
        <taxon>Clostridia</taxon>
        <taxon>Halanaerobiales</taxon>
        <taxon>Halobacteroidaceae</taxon>
        <taxon>Selenihalanaerobacter</taxon>
    </lineage>
</organism>
<dbReference type="AlphaFoldDB" id="A0A1T4KS13"/>
<dbReference type="Gene3D" id="3.20.20.140">
    <property type="entry name" value="Metal-dependent hydrolases"/>
    <property type="match status" value="1"/>
</dbReference>
<dbReference type="GO" id="GO:0004534">
    <property type="term" value="F:5'-3' RNA exonuclease activity"/>
    <property type="evidence" value="ECO:0007669"/>
    <property type="project" value="TreeGrafter"/>
</dbReference>
<dbReference type="SUPFAM" id="SSF89550">
    <property type="entry name" value="PHP domain-like"/>
    <property type="match status" value="1"/>
</dbReference>
<dbReference type="EMBL" id="FUWM01000006">
    <property type="protein sequence ID" value="SJZ45222.1"/>
    <property type="molecule type" value="Genomic_DNA"/>
</dbReference>
<dbReference type="STRING" id="142842.SAMN02745118_00896"/>
<gene>
    <name evidence="2" type="ORF">SAMN02745118_00896</name>
</gene>
<dbReference type="InterPro" id="IPR004013">
    <property type="entry name" value="PHP_dom"/>
</dbReference>
<dbReference type="InterPro" id="IPR003141">
    <property type="entry name" value="Pol/His_phosphatase_N"/>
</dbReference>
<evidence type="ECO:0000313" key="3">
    <source>
        <dbReference type="Proteomes" id="UP000190625"/>
    </source>
</evidence>
<dbReference type="RefSeq" id="WP_234983889.1">
    <property type="nucleotide sequence ID" value="NZ_FUWM01000006.1"/>
</dbReference>
<dbReference type="Pfam" id="PF02811">
    <property type="entry name" value="PHP"/>
    <property type="match status" value="1"/>
</dbReference>
<evidence type="ECO:0000313" key="2">
    <source>
        <dbReference type="EMBL" id="SJZ45222.1"/>
    </source>
</evidence>
<dbReference type="PANTHER" id="PTHR42924:SF3">
    <property type="entry name" value="POLYMERASE_HISTIDINOL PHOSPHATASE N-TERMINAL DOMAIN-CONTAINING PROTEIN"/>
    <property type="match status" value="1"/>
</dbReference>
<name>A0A1T4KS13_9FIRM</name>
<dbReference type="CDD" id="cd07438">
    <property type="entry name" value="PHP_HisPPase_AMP"/>
    <property type="match status" value="1"/>
</dbReference>
<sequence>MENVDLHLHTTASDGSYTPQELVIEAAKRGLKTIAVTDHDTVAGIVPAMEQAKELDLEVIPGIEFTTYVDNQEVHILGYYIDHLDKTLSTKLAELKDARRTRGEKIVEKLNELGVKVQWQTVQEIAGAGAVGRPHIARALVEEGYVKEFSKAFDKYIGDDGPAYVPKTQLTPKEAIELIDEVGGIAVLAHPGLADNNEIVNEVIESGIEGLEVYYSKHTSDMIRKYVKLAKRYELLLTGGSDCHGPEHKGEVLLGTVKAADWLVTDLKEEYRAKNGINLIDFDKYLKLYPKTSGLYPEELQKIGKEYHQKGYLTKDELYNLAHLNSTRSSYHVKKNPAYRVKKVTEIVYQLDDEFSQLTLLVGLTGIGIPTASAILTSLNDTEHAVIDTRVWATLHQMGYFDVEKESFTADDYLRIMEIIRKLALETDLSTAKIGYALFAYDVEHREGTLH</sequence>
<feature type="domain" description="Polymerase/histidinol phosphatase N-terminal" evidence="1">
    <location>
        <begin position="4"/>
        <end position="69"/>
    </location>
</feature>
<evidence type="ECO:0000259" key="1">
    <source>
        <dbReference type="SMART" id="SM00481"/>
    </source>
</evidence>
<protein>
    <submittedName>
        <fullName evidence="2">Predicted metal-dependent phosphoesterase TrpH, contains PHP domain</fullName>
    </submittedName>
</protein>
<reference evidence="3" key="1">
    <citation type="submission" date="2017-02" db="EMBL/GenBank/DDBJ databases">
        <authorList>
            <person name="Varghese N."/>
            <person name="Submissions S."/>
        </authorList>
    </citation>
    <scope>NUCLEOTIDE SEQUENCE [LARGE SCALE GENOMIC DNA]</scope>
    <source>
        <strain evidence="3">ATCC BAA-73</strain>
    </source>
</reference>
<dbReference type="GO" id="GO:0035312">
    <property type="term" value="F:5'-3' DNA exonuclease activity"/>
    <property type="evidence" value="ECO:0007669"/>
    <property type="project" value="TreeGrafter"/>
</dbReference>
<dbReference type="Gene3D" id="1.10.150.650">
    <property type="match status" value="1"/>
</dbReference>
<dbReference type="InterPro" id="IPR052018">
    <property type="entry name" value="PHP_domain"/>
</dbReference>
<dbReference type="SMART" id="SM00481">
    <property type="entry name" value="POLIIIAc"/>
    <property type="match status" value="1"/>
</dbReference>
<accession>A0A1T4KS13</accession>